<keyword evidence="3 6" id="KW-0819">tRNA processing</keyword>
<feature type="region of interest" description="Disordered" evidence="7">
    <location>
        <begin position="42"/>
        <end position="113"/>
    </location>
</feature>
<dbReference type="GO" id="GO:0005634">
    <property type="term" value="C:nucleus"/>
    <property type="evidence" value="ECO:0007669"/>
    <property type="project" value="UniProtKB-SubCell"/>
</dbReference>
<comment type="similarity">
    <text evidence="6">Belongs to the WD repeat TRM82 family.</text>
</comment>
<dbReference type="Proteomes" id="UP000785200">
    <property type="component" value="Unassembled WGS sequence"/>
</dbReference>
<evidence type="ECO:0000256" key="3">
    <source>
        <dbReference type="ARBA" id="ARBA00022694"/>
    </source>
</evidence>
<dbReference type="GO" id="GO:0008168">
    <property type="term" value="F:methyltransferase activity"/>
    <property type="evidence" value="ECO:0007669"/>
    <property type="project" value="UniProtKB-KW"/>
</dbReference>
<dbReference type="EMBL" id="VNKQ01000005">
    <property type="protein sequence ID" value="KAG0651092.1"/>
    <property type="molecule type" value="Genomic_DNA"/>
</dbReference>
<comment type="pathway">
    <text evidence="6">tRNA modification; N(7)-methylguanine-tRNA biosynthesis.</text>
</comment>
<dbReference type="SUPFAM" id="SSF50978">
    <property type="entry name" value="WD40 repeat-like"/>
    <property type="match status" value="1"/>
</dbReference>
<feature type="compositionally biased region" description="Basic and acidic residues" evidence="7">
    <location>
        <begin position="99"/>
        <end position="113"/>
    </location>
</feature>
<comment type="function">
    <text evidence="6">Required for the formation of N(7)-methylguanine at position 46 (m7G46) in tRNA. In the complex, it is required to stabilize and induce conformational changes of the catalytic subunit.</text>
</comment>
<dbReference type="PANTHER" id="PTHR16288">
    <property type="entry name" value="WD40 REPEAT PROTEIN 4"/>
    <property type="match status" value="1"/>
</dbReference>
<evidence type="ECO:0000256" key="6">
    <source>
        <dbReference type="HAMAP-Rule" id="MF_03056"/>
    </source>
</evidence>
<keyword evidence="2 6" id="KW-0853">WD repeat</keyword>
<reference evidence="8" key="1">
    <citation type="submission" date="2019-07" db="EMBL/GenBank/DDBJ databases">
        <title>Hyphodiscus hymeniophilus genome sequencing and assembly.</title>
        <authorList>
            <person name="Kramer G."/>
            <person name="Nodwell J."/>
        </authorList>
    </citation>
    <scope>NUCLEOTIDE SEQUENCE</scope>
    <source>
        <strain evidence="8">ATCC 34498</strain>
    </source>
</reference>
<dbReference type="InterPro" id="IPR036322">
    <property type="entry name" value="WD40_repeat_dom_sf"/>
</dbReference>
<name>A0A9P6VN64_9HELO</name>
<keyword evidence="9" id="KW-1185">Reference proteome</keyword>
<dbReference type="GO" id="GO:0043527">
    <property type="term" value="C:tRNA methyltransferase complex"/>
    <property type="evidence" value="ECO:0007669"/>
    <property type="project" value="TreeGrafter"/>
</dbReference>
<evidence type="ECO:0000256" key="4">
    <source>
        <dbReference type="ARBA" id="ARBA00022737"/>
    </source>
</evidence>
<keyword evidence="8" id="KW-0489">Methyltransferase</keyword>
<dbReference type="Gene3D" id="2.130.10.10">
    <property type="entry name" value="YVTN repeat-like/Quinoprotein amine dehydrogenase"/>
    <property type="match status" value="1"/>
</dbReference>
<evidence type="ECO:0000256" key="5">
    <source>
        <dbReference type="ARBA" id="ARBA00023242"/>
    </source>
</evidence>
<dbReference type="PANTHER" id="PTHR16288:SF0">
    <property type="entry name" value="TRNA (GUANINE-N(7)-)-METHYLTRANSFERASE NON-CATALYTIC SUBUNIT WDR4"/>
    <property type="match status" value="1"/>
</dbReference>
<evidence type="ECO:0000256" key="7">
    <source>
        <dbReference type="SAM" id="MobiDB-lite"/>
    </source>
</evidence>
<evidence type="ECO:0000256" key="2">
    <source>
        <dbReference type="ARBA" id="ARBA00022574"/>
    </source>
</evidence>
<gene>
    <name evidence="8" type="ORF">D0Z07_2437</name>
</gene>
<dbReference type="HAMAP" id="MF_03056">
    <property type="entry name" value="TRM82"/>
    <property type="match status" value="1"/>
</dbReference>
<keyword evidence="4 6" id="KW-0677">Repeat</keyword>
<dbReference type="GO" id="GO:0106004">
    <property type="term" value="P:tRNA (guanine-N7)-methylation"/>
    <property type="evidence" value="ECO:0007669"/>
    <property type="project" value="UniProtKB-UniRule"/>
</dbReference>
<protein>
    <submittedName>
        <fullName evidence="8">RNA methyltransferase</fullName>
    </submittedName>
</protein>
<dbReference type="GO" id="GO:0005829">
    <property type="term" value="C:cytosol"/>
    <property type="evidence" value="ECO:0007669"/>
    <property type="project" value="TreeGrafter"/>
</dbReference>
<sequence>MSVPYQCITRCGESLIAARGSSIDTFDPESGSLISTWEVPSPHGPRLVRSNSEHVSIGSRAQKSESPEVFVDRLSSPAKRRKLVTEDAAKKPTWSKRTSRQEEGLKKSNERSDAIASGLQTPAVILLEATRNGSHVVAVTGEDKTIRVFQYDMDGGIDRLKQLSQRIMPKRPCAIAVTADNSTIISADKFGDVYSLPLLISETEDGSIQPAIPTPAPETSTKPFAPAANALTVHSQRNRKALENQKRQTNRPAEKTERTFEHNLLLGHVSMLTDLALVNLRGRDYILTADRDEHIRVSRGIPQAHIIEGFCLGHTEFVSRLCVPENRPGVLISGGGEEELFVWDWVKGAELSRAGLGELVADVRHKLGGDAVKYATTETVKFAISGITHVSPLENDGFEDLIVVACEGIPAIFVFHLTPENQLQHTQTLMVPGNVLDISKGAVAGFVMLSIDFAHTPGSMTERREPASETIGSLQSFLVQGGQLLSSNINFQCATDVVEGAIISTNMLYGLQNLRKRDGD</sequence>
<proteinExistence type="inferred from homology"/>
<keyword evidence="5 6" id="KW-0539">Nucleus</keyword>
<evidence type="ECO:0000256" key="1">
    <source>
        <dbReference type="ARBA" id="ARBA00004123"/>
    </source>
</evidence>
<accession>A0A9P6VN64</accession>
<evidence type="ECO:0000313" key="8">
    <source>
        <dbReference type="EMBL" id="KAG0651092.1"/>
    </source>
</evidence>
<dbReference type="InterPro" id="IPR028884">
    <property type="entry name" value="Trm82"/>
</dbReference>
<comment type="subcellular location">
    <subcellularLocation>
        <location evidence="1 6">Nucleus</location>
    </subcellularLocation>
</comment>
<organism evidence="8 9">
    <name type="scientific">Hyphodiscus hymeniophilus</name>
    <dbReference type="NCBI Taxonomy" id="353542"/>
    <lineage>
        <taxon>Eukaryota</taxon>
        <taxon>Fungi</taxon>
        <taxon>Dikarya</taxon>
        <taxon>Ascomycota</taxon>
        <taxon>Pezizomycotina</taxon>
        <taxon>Leotiomycetes</taxon>
        <taxon>Helotiales</taxon>
        <taxon>Hyphodiscaceae</taxon>
        <taxon>Hyphodiscus</taxon>
    </lineage>
</organism>
<dbReference type="InterPro" id="IPR015943">
    <property type="entry name" value="WD40/YVTN_repeat-like_dom_sf"/>
</dbReference>
<keyword evidence="8" id="KW-0808">Transferase</keyword>
<dbReference type="AlphaFoldDB" id="A0A9P6VN64"/>
<comment type="caution">
    <text evidence="8">The sequence shown here is derived from an EMBL/GenBank/DDBJ whole genome shotgun (WGS) entry which is preliminary data.</text>
</comment>
<evidence type="ECO:0000313" key="9">
    <source>
        <dbReference type="Proteomes" id="UP000785200"/>
    </source>
</evidence>
<dbReference type="OrthoDB" id="339900at2759"/>